<feature type="compositionally biased region" description="Polar residues" evidence="1">
    <location>
        <begin position="677"/>
        <end position="701"/>
    </location>
</feature>
<feature type="compositionally biased region" description="Polar residues" evidence="1">
    <location>
        <begin position="162"/>
        <end position="188"/>
    </location>
</feature>
<feature type="compositionally biased region" description="Polar residues" evidence="1">
    <location>
        <begin position="511"/>
        <end position="529"/>
    </location>
</feature>
<dbReference type="Gene3D" id="3.90.226.10">
    <property type="entry name" value="2-enoyl-CoA Hydratase, Chain A, domain 1"/>
    <property type="match status" value="1"/>
</dbReference>
<protein>
    <submittedName>
        <fullName evidence="2">Uncharacterized protein</fullName>
    </submittedName>
</protein>
<feature type="region of interest" description="Disordered" evidence="1">
    <location>
        <begin position="649"/>
        <end position="774"/>
    </location>
</feature>
<dbReference type="AlphaFoldDB" id="A0A7R9HZP1"/>
<sequence>MDASTSSFVPDTKPLLDNIEESFFCPKQPLTTPVPICATSQAESAVAVPKMPQHLGPHNSGGSDPVVAMPTFAVPPHLMGRNLDNPIADMIGTGRRVQKPRLGVRVPYRNLTSQIVTQDEIAQEIFERNQKKYPMHDVPEGGDMFFAMKLTQRLANRIAPSTPETSPSKSDPQTETDPLAITPNNSGPLSESELLAILDDKDGISDWVPESKVGLLPGGILSETTIIEHIRPPQPLTPFKLDPAVERELALKQLMELPLRAKRKKSEDKQPKSDKPSRKKARIPKIKNNLGEVVNTGNNVKTLTAQNSSQDSLNVTGVGRLKMATEKGLGIVAKKNIVRTKRTCENMSGSPAKRLQATKKKQPALGGVVALSTSNTAKDSTNIQVKAGHSGVHKTLSPMPCSKLVNGAKGTETLQAKEKKFHKVTIPSQISVMATKVINLLSSPKRSVAVSPAMINDGKSGSVPPPNQSLVDSITLAAQPMDGTTITDIPFVQTAKLAVHPRTYSGKKRINSATNSSPTQLGDPSTSLASGAPLKQVLPKTTVSHVKSTKDGIFKGKTMPTEEVSTVAKKRKSRMMREVNRLLQDEGAINFIYEVEHGESKRRSSNGGEKTTANLRRGAVPLKSIRRKRKDLLLKTRLVKNAVMRLGSSNAGFTPLATRPKRLTRPPILTKQDKLSPGSSQLNRLSVDSQDSLGSPSSQTHAEPPSPPFSFSPRHHLRAEASRIIRRHSSSSTYSSRSGSPQRLSIDKEIPLSPNAAPSTFSVTKPEQETRNKLPRKKGVPIFVRKFERVQTYKGKKRKATLPNAELETTSMLGDMSKESPNTKVQVEKVTKLVDQPEGIPTVAGQFVKGPNKTGQSMKNKPQLNGDAAQIEPLKKSTTNLGNKKKVVDSVNFKTKTDASVNVKLKAQMAKHFNQGFVKGRSLELKTAVAGTDASTKPKKEPVTSSLEPRVSELVGKLKKKLPESKESSKGSSPNQSRGSKSPTPVVRPLPPPLSPSTSSYCSLVKTLECESQKQQKKKEAEEETGKQRASGRQNAGTFIYREICLRRHSNLVQIILAPVSTKMKNSFNLQVLRELIDALHQLRKDETCRVVLLSSTGSSFCQGVDLAMLLHTNIERRKSTAQELAAALKQFLKSLALFNKPLVAAVNGSVVGLGVTMLPFFDMVIASDKATFSTPYARLGQVPEGAAILTLPHMLGNAVTSELLFGCRKLTASEALRFGLVTRVLWPDRFQEEVLPLVAGMANQSAQVK</sequence>
<name>A0A7R9HZP1_9NEOP</name>
<feature type="region of interest" description="Disordered" evidence="1">
    <location>
        <begin position="929"/>
        <end position="999"/>
    </location>
</feature>
<feature type="region of interest" description="Disordered" evidence="1">
    <location>
        <begin position="159"/>
        <end position="188"/>
    </location>
</feature>
<dbReference type="CDD" id="cd06558">
    <property type="entry name" value="crotonase-like"/>
    <property type="match status" value="1"/>
</dbReference>
<evidence type="ECO:0000313" key="2">
    <source>
        <dbReference type="EMBL" id="CAD7439951.1"/>
    </source>
</evidence>
<evidence type="ECO:0000256" key="1">
    <source>
        <dbReference type="SAM" id="MobiDB-lite"/>
    </source>
</evidence>
<dbReference type="InterPro" id="IPR051053">
    <property type="entry name" value="ECH/Chromodomain_protein"/>
</dbReference>
<organism evidence="2">
    <name type="scientific">Timema bartmani</name>
    <dbReference type="NCBI Taxonomy" id="61472"/>
    <lineage>
        <taxon>Eukaryota</taxon>
        <taxon>Metazoa</taxon>
        <taxon>Ecdysozoa</taxon>
        <taxon>Arthropoda</taxon>
        <taxon>Hexapoda</taxon>
        <taxon>Insecta</taxon>
        <taxon>Pterygota</taxon>
        <taxon>Neoptera</taxon>
        <taxon>Polyneoptera</taxon>
        <taxon>Phasmatodea</taxon>
        <taxon>Timematodea</taxon>
        <taxon>Timematoidea</taxon>
        <taxon>Timematidae</taxon>
        <taxon>Timema</taxon>
    </lineage>
</organism>
<feature type="compositionally biased region" description="Pro residues" evidence="1">
    <location>
        <begin position="986"/>
        <end position="995"/>
    </location>
</feature>
<dbReference type="PANTHER" id="PTHR43684:SF11">
    <property type="entry name" value="CHROMO DOMAIN-CONTAINING PROTEIN"/>
    <property type="match status" value="1"/>
</dbReference>
<feature type="compositionally biased region" description="Low complexity" evidence="1">
    <location>
        <begin position="730"/>
        <end position="740"/>
    </location>
</feature>
<feature type="compositionally biased region" description="Polar residues" evidence="1">
    <location>
        <begin position="605"/>
        <end position="614"/>
    </location>
</feature>
<dbReference type="PANTHER" id="PTHR43684">
    <property type="match status" value="1"/>
</dbReference>
<feature type="region of interest" description="Disordered" evidence="1">
    <location>
        <begin position="256"/>
        <end position="283"/>
    </location>
</feature>
<feature type="compositionally biased region" description="Polar residues" evidence="1">
    <location>
        <begin position="756"/>
        <end position="765"/>
    </location>
</feature>
<dbReference type="Pfam" id="PF00378">
    <property type="entry name" value="ECH_1"/>
    <property type="match status" value="1"/>
</dbReference>
<gene>
    <name evidence="2" type="ORF">TBIB3V08_LOCUS2490</name>
</gene>
<reference evidence="2" key="1">
    <citation type="submission" date="2020-11" db="EMBL/GenBank/DDBJ databases">
        <authorList>
            <person name="Tran Van P."/>
        </authorList>
    </citation>
    <scope>NUCLEOTIDE SEQUENCE</scope>
</reference>
<feature type="region of interest" description="Disordered" evidence="1">
    <location>
        <begin position="598"/>
        <end position="622"/>
    </location>
</feature>
<proteinExistence type="predicted"/>
<accession>A0A7R9HZP1</accession>
<dbReference type="EMBL" id="OD564828">
    <property type="protein sequence ID" value="CAD7439951.1"/>
    <property type="molecule type" value="Genomic_DNA"/>
</dbReference>
<dbReference type="InterPro" id="IPR029045">
    <property type="entry name" value="ClpP/crotonase-like_dom_sf"/>
</dbReference>
<dbReference type="SUPFAM" id="SSF52096">
    <property type="entry name" value="ClpP/crotonase"/>
    <property type="match status" value="1"/>
</dbReference>
<dbReference type="InterPro" id="IPR001753">
    <property type="entry name" value="Enoyl-CoA_hydra/iso"/>
</dbReference>
<feature type="compositionally biased region" description="Basic and acidic residues" evidence="1">
    <location>
        <begin position="265"/>
        <end position="276"/>
    </location>
</feature>
<feature type="region of interest" description="Disordered" evidence="1">
    <location>
        <begin position="508"/>
        <end position="532"/>
    </location>
</feature>